<dbReference type="Proteomes" id="UP000283509">
    <property type="component" value="Unassembled WGS sequence"/>
</dbReference>
<proteinExistence type="predicted"/>
<protein>
    <submittedName>
        <fullName evidence="2">Uncharacterized protein</fullName>
    </submittedName>
</protein>
<feature type="region of interest" description="Disordered" evidence="1">
    <location>
        <begin position="715"/>
        <end position="741"/>
    </location>
</feature>
<keyword evidence="3" id="KW-1185">Reference proteome</keyword>
<accession>A0A3R7MEK5</accession>
<gene>
    <name evidence="2" type="ORF">C7M84_000804</name>
</gene>
<feature type="compositionally biased region" description="Pro residues" evidence="1">
    <location>
        <begin position="715"/>
        <end position="735"/>
    </location>
</feature>
<organism evidence="2 3">
    <name type="scientific">Penaeus vannamei</name>
    <name type="common">Whiteleg shrimp</name>
    <name type="synonym">Litopenaeus vannamei</name>
    <dbReference type="NCBI Taxonomy" id="6689"/>
    <lineage>
        <taxon>Eukaryota</taxon>
        <taxon>Metazoa</taxon>
        <taxon>Ecdysozoa</taxon>
        <taxon>Arthropoda</taxon>
        <taxon>Crustacea</taxon>
        <taxon>Multicrustacea</taxon>
        <taxon>Malacostraca</taxon>
        <taxon>Eumalacostraca</taxon>
        <taxon>Eucarida</taxon>
        <taxon>Decapoda</taxon>
        <taxon>Dendrobranchiata</taxon>
        <taxon>Penaeoidea</taxon>
        <taxon>Penaeidae</taxon>
        <taxon>Penaeus</taxon>
    </lineage>
</organism>
<dbReference type="AlphaFoldDB" id="A0A3R7MEK5"/>
<dbReference type="EMBL" id="QCYY01001120">
    <property type="protein sequence ID" value="ROT80463.1"/>
    <property type="molecule type" value="Genomic_DNA"/>
</dbReference>
<sequence>MIALSECAFICVTALFRSFSTSLSVPRVVIVRCLNLPLFWVLFTNIPKTIACYRQGRRGRSNSPPPPAPVKRHHGTRTIQSVPLYLNPSAAPPPSVSVVSPPICRFTHPPPISLLSLSSRFLVSFYPPSLPLPAAFLVLLRCPSSPPASFRIPSLSLTDPSALLSPCASRFPSASSAMFHRSVVPALRTVCSLPFRLSYVAALSRRTGLSDRALACLLQLLNVSFAHWLSHVVSKGESRYGEYPCTEGRCTPALVRCRTPHSRSSSLCPSPDAPTGVAYTPLSYHSLFLFSSRKPSSLHVLVPSMASTAPLFFNPHLLRSFAAGGEKNRPHRTARLFPGVRLAHVALMRLVVARGAPSAKHRHIYSPGIRPERSNFSLSLPLSASSSLNFDVVQYPLFLRPTRKILPDPCPPPQYPFLPPPPTSDASLPNYPFLSPILSPVVFPPPHVDALCSSPFPSSPPSSQLSHSFPPLSHPTLPQLSLSFPHLSSFVLTLFRLSPPALSPDLFPNYPFPSTPLSPPLLTIPFLPPPLLSSLPNYLLSSPPLDFLLPATSPFLLPQLSPFLPPFPHPVPNYPFPPPPLAFSSPSHQLMPLPCTPQPVPPCGLRSTISLFLPPTVSSRSPLPPLPSLPKRIFFPSAHSPSPPQLSRISFPPPSLGLLSQLIAFAHGTRARRGNRPPSLAQLSFPCPPLPHTPNLSRFLPPILPPSPTILYSPRPAPTIPFPSHPLSVPPPSHDPPARTV</sequence>
<evidence type="ECO:0000313" key="2">
    <source>
        <dbReference type="EMBL" id="ROT80463.1"/>
    </source>
</evidence>
<evidence type="ECO:0000313" key="3">
    <source>
        <dbReference type="Proteomes" id="UP000283509"/>
    </source>
</evidence>
<comment type="caution">
    <text evidence="2">The sequence shown here is derived from an EMBL/GenBank/DDBJ whole genome shotgun (WGS) entry which is preliminary data.</text>
</comment>
<reference evidence="2 3" key="2">
    <citation type="submission" date="2019-01" db="EMBL/GenBank/DDBJ databases">
        <title>The decoding of complex shrimp genome reveals the adaptation for benthos swimmer, frequently molting mechanism and breeding impact on genome.</title>
        <authorList>
            <person name="Sun Y."/>
            <person name="Gao Y."/>
            <person name="Yu Y."/>
        </authorList>
    </citation>
    <scope>NUCLEOTIDE SEQUENCE [LARGE SCALE GENOMIC DNA]</scope>
    <source>
        <tissue evidence="2">Muscle</tissue>
    </source>
</reference>
<evidence type="ECO:0000256" key="1">
    <source>
        <dbReference type="SAM" id="MobiDB-lite"/>
    </source>
</evidence>
<name>A0A3R7MEK5_PENVA</name>
<reference evidence="2 3" key="1">
    <citation type="submission" date="2018-04" db="EMBL/GenBank/DDBJ databases">
        <authorList>
            <person name="Zhang X."/>
            <person name="Yuan J."/>
            <person name="Li F."/>
            <person name="Xiang J."/>
        </authorList>
    </citation>
    <scope>NUCLEOTIDE SEQUENCE [LARGE SCALE GENOMIC DNA]</scope>
    <source>
        <tissue evidence="2">Muscle</tissue>
    </source>
</reference>